<dbReference type="PROSITE" id="PS51736">
    <property type="entry name" value="RECOMBINASES_3"/>
    <property type="match status" value="1"/>
</dbReference>
<dbReference type="CDD" id="cd00338">
    <property type="entry name" value="Ser_Recombinase"/>
    <property type="match status" value="1"/>
</dbReference>
<dbReference type="InterPro" id="IPR050639">
    <property type="entry name" value="SSR_resolvase"/>
</dbReference>
<feature type="domain" description="Resolvase/invertase-type recombinase catalytic" evidence="1">
    <location>
        <begin position="30"/>
        <end position="177"/>
    </location>
</feature>
<dbReference type="PANTHER" id="PTHR30461">
    <property type="entry name" value="DNA-INVERTASE FROM LAMBDOID PROPHAGE"/>
    <property type="match status" value="1"/>
</dbReference>
<dbReference type="Pfam" id="PF07508">
    <property type="entry name" value="Recombinase"/>
    <property type="match status" value="1"/>
</dbReference>
<evidence type="ECO:0000259" key="1">
    <source>
        <dbReference type="PROSITE" id="PS51736"/>
    </source>
</evidence>
<evidence type="ECO:0000259" key="2">
    <source>
        <dbReference type="PROSITE" id="PS51737"/>
    </source>
</evidence>
<dbReference type="Proteomes" id="UP000050517">
    <property type="component" value="Unassembled WGS sequence"/>
</dbReference>
<dbReference type="Gene3D" id="3.40.50.1390">
    <property type="entry name" value="Resolvase, N-terminal catalytic domain"/>
    <property type="match status" value="1"/>
</dbReference>
<dbReference type="InterPro" id="IPR011109">
    <property type="entry name" value="DNA_bind_recombinase_dom"/>
</dbReference>
<dbReference type="SMART" id="SM00857">
    <property type="entry name" value="Resolvase"/>
    <property type="match status" value="1"/>
</dbReference>
<accession>A0A0Q0U990</accession>
<name>A0A0Q0U990_9CORY</name>
<proteinExistence type="predicted"/>
<dbReference type="Pfam" id="PF00239">
    <property type="entry name" value="Resolvase"/>
    <property type="match status" value="1"/>
</dbReference>
<dbReference type="InterPro" id="IPR038109">
    <property type="entry name" value="DNA_bind_recomb_sf"/>
</dbReference>
<dbReference type="InterPro" id="IPR036162">
    <property type="entry name" value="Resolvase-like_N_sf"/>
</dbReference>
<dbReference type="PROSITE" id="PS51737">
    <property type="entry name" value="RECOMBINASE_DNA_BIND"/>
    <property type="match status" value="1"/>
</dbReference>
<dbReference type="Gene3D" id="3.90.1750.20">
    <property type="entry name" value="Putative Large Serine Recombinase, Chain B, Domain 2"/>
    <property type="match status" value="1"/>
</dbReference>
<keyword evidence="4" id="KW-1185">Reference proteome</keyword>
<dbReference type="GO" id="GO:0000150">
    <property type="term" value="F:DNA strand exchange activity"/>
    <property type="evidence" value="ECO:0007669"/>
    <property type="project" value="InterPro"/>
</dbReference>
<dbReference type="InterPro" id="IPR006119">
    <property type="entry name" value="Resolv_N"/>
</dbReference>
<dbReference type="PATRIC" id="fig|1544416.3.peg.1082"/>
<comment type="caution">
    <text evidence="3">The sequence shown here is derived from an EMBL/GenBank/DDBJ whole genome shotgun (WGS) entry which is preliminary data.</text>
</comment>
<dbReference type="STRING" id="1544416.Cocul_01076"/>
<reference evidence="3 4" key="1">
    <citation type="submission" date="2015-10" db="EMBL/GenBank/DDBJ databases">
        <title>Corynebacteirum lowii and Corynebacterium oculi species nova, derived from human clinical disease and and emended description of Corynebacterium mastiditis.</title>
        <authorList>
            <person name="Bernard K."/>
            <person name="Pacheco A.L."/>
            <person name="Mcdougall C."/>
            <person name="Burtx T."/>
            <person name="Weibe D."/>
            <person name="Tyler S."/>
            <person name="Olson A.B."/>
            <person name="Cnockaert M."/>
            <person name="Eguchi H."/>
            <person name="Kuwahara T."/>
            <person name="Nakayama-Imaohji H."/>
            <person name="Boudewijins M."/>
            <person name="Van Hoecke F."/>
            <person name="Bernier A.-M."/>
            <person name="Vandamme P."/>
        </authorList>
    </citation>
    <scope>NUCLEOTIDE SEQUENCE [LARGE SCALE GENOMIC DNA]</scope>
    <source>
        <strain evidence="3 4">NML 130210</strain>
    </source>
</reference>
<gene>
    <name evidence="3" type="ORF">Cocul_01076</name>
</gene>
<dbReference type="SUPFAM" id="SSF53041">
    <property type="entry name" value="Resolvase-like"/>
    <property type="match status" value="1"/>
</dbReference>
<evidence type="ECO:0000313" key="3">
    <source>
        <dbReference type="EMBL" id="KQB84279.1"/>
    </source>
</evidence>
<protein>
    <recommendedName>
        <fullName evidence="5">DNA-invertase hin</fullName>
    </recommendedName>
</protein>
<dbReference type="PANTHER" id="PTHR30461:SF23">
    <property type="entry name" value="DNA RECOMBINASE-RELATED"/>
    <property type="match status" value="1"/>
</dbReference>
<organism evidence="3 4">
    <name type="scientific">Corynebacterium oculi</name>
    <dbReference type="NCBI Taxonomy" id="1544416"/>
    <lineage>
        <taxon>Bacteria</taxon>
        <taxon>Bacillati</taxon>
        <taxon>Actinomycetota</taxon>
        <taxon>Actinomycetes</taxon>
        <taxon>Mycobacteriales</taxon>
        <taxon>Corynebacteriaceae</taxon>
        <taxon>Corynebacterium</taxon>
    </lineage>
</organism>
<evidence type="ECO:0008006" key="5">
    <source>
        <dbReference type="Google" id="ProtNLM"/>
    </source>
</evidence>
<dbReference type="AlphaFoldDB" id="A0A0Q0U990"/>
<sequence>MACASAPRDREIQNTALGYDGRMATTTTQRAAIYARISLDKQEEAGVKRQIHLATKQAEADEAEIVATYVDNNISAFSGEYRPEYDKLIHAIESGEIDVVYVYALDRLTRRTKDTLALFELCEKHNVTVKANRGYNIDPSDPASRLTIVILGLIAEQESIDRAARIRAAYEDRARTGRPKTGGRRMFGYEADAVTIIDDEAQAILDAAAMIIAGKTLRETVREIFHARELTTTSGRPMTAPTLRDILLNPRVRGLSTFNPTDPDTGYRLIKDRQIVGKGSWPAIIDEVTGEKLDAVLRDPSRRLSHSGNAPRYFLASVLTCTCGDPMYSRSRKNKDGSPRRFYTCKRSEPGGTHVSIGAEVDDLIEAIILKRMAQPDAVDALRNALTPEDDTLTEQLQELAGQRNVLMAKREQFEEVAINEEIDMSTFARMSKKIEGQIAAIDKKVHELTASHDADPLAVELADGPDFAEWWGSASVEDKRRLARLLMEIHILPGKHGAKQFDPHRVKITWRQ</sequence>
<dbReference type="EMBL" id="LKST01000002">
    <property type="protein sequence ID" value="KQB84279.1"/>
    <property type="molecule type" value="Genomic_DNA"/>
</dbReference>
<dbReference type="GO" id="GO:0003677">
    <property type="term" value="F:DNA binding"/>
    <property type="evidence" value="ECO:0007669"/>
    <property type="project" value="InterPro"/>
</dbReference>
<evidence type="ECO:0000313" key="4">
    <source>
        <dbReference type="Proteomes" id="UP000050517"/>
    </source>
</evidence>
<feature type="domain" description="Recombinase" evidence="2">
    <location>
        <begin position="186"/>
        <end position="303"/>
    </location>
</feature>